<dbReference type="GO" id="GO:0071972">
    <property type="term" value="F:peptidoglycan L,D-transpeptidase activity"/>
    <property type="evidence" value="ECO:0007669"/>
    <property type="project" value="TreeGrafter"/>
</dbReference>
<dbReference type="GO" id="GO:0018104">
    <property type="term" value="P:peptidoglycan-protein cross-linking"/>
    <property type="evidence" value="ECO:0007669"/>
    <property type="project" value="TreeGrafter"/>
</dbReference>
<evidence type="ECO:0000256" key="7">
    <source>
        <dbReference type="PROSITE-ProRule" id="PRU01373"/>
    </source>
</evidence>
<dbReference type="SUPFAM" id="SSF141523">
    <property type="entry name" value="L,D-transpeptidase catalytic domain-like"/>
    <property type="match status" value="1"/>
</dbReference>
<keyword evidence="4 7" id="KW-0133">Cell shape</keyword>
<dbReference type="Gene3D" id="2.40.440.10">
    <property type="entry name" value="L,D-transpeptidase catalytic domain-like"/>
    <property type="match status" value="1"/>
</dbReference>
<dbReference type="UniPathway" id="UPA00219"/>
<evidence type="ECO:0000256" key="2">
    <source>
        <dbReference type="ARBA" id="ARBA00005992"/>
    </source>
</evidence>
<dbReference type="GO" id="GO:0008360">
    <property type="term" value="P:regulation of cell shape"/>
    <property type="evidence" value="ECO:0007669"/>
    <property type="project" value="UniProtKB-UniRule"/>
</dbReference>
<dbReference type="GO" id="GO:0005576">
    <property type="term" value="C:extracellular region"/>
    <property type="evidence" value="ECO:0007669"/>
    <property type="project" value="TreeGrafter"/>
</dbReference>
<keyword evidence="6 7" id="KW-0961">Cell wall biogenesis/degradation</keyword>
<gene>
    <name evidence="9" type="ORF">D1164_04000</name>
</gene>
<dbReference type="GO" id="GO:0071555">
    <property type="term" value="P:cell wall organization"/>
    <property type="evidence" value="ECO:0007669"/>
    <property type="project" value="UniProtKB-UniRule"/>
</dbReference>
<dbReference type="CDD" id="cd16913">
    <property type="entry name" value="YkuD_like"/>
    <property type="match status" value="1"/>
</dbReference>
<feature type="active site" description="Nucleophile" evidence="7">
    <location>
        <position position="140"/>
    </location>
</feature>
<evidence type="ECO:0000256" key="3">
    <source>
        <dbReference type="ARBA" id="ARBA00022679"/>
    </source>
</evidence>
<dbReference type="OrthoDB" id="9787225at2"/>
<comment type="pathway">
    <text evidence="1 7">Cell wall biogenesis; peptidoglycan biosynthesis.</text>
</comment>
<protein>
    <submittedName>
        <fullName evidence="9">L,D-transpeptidase</fullName>
    </submittedName>
</protein>
<dbReference type="EMBL" id="QWET01000002">
    <property type="protein sequence ID" value="RIH66849.1"/>
    <property type="molecule type" value="Genomic_DNA"/>
</dbReference>
<evidence type="ECO:0000256" key="6">
    <source>
        <dbReference type="ARBA" id="ARBA00023316"/>
    </source>
</evidence>
<organism evidence="9 10">
    <name type="scientific">Mariniphaga sediminis</name>
    <dbReference type="NCBI Taxonomy" id="1628158"/>
    <lineage>
        <taxon>Bacteria</taxon>
        <taxon>Pseudomonadati</taxon>
        <taxon>Bacteroidota</taxon>
        <taxon>Bacteroidia</taxon>
        <taxon>Marinilabiliales</taxon>
        <taxon>Prolixibacteraceae</taxon>
        <taxon>Mariniphaga</taxon>
    </lineage>
</organism>
<dbReference type="PANTHER" id="PTHR30582">
    <property type="entry name" value="L,D-TRANSPEPTIDASE"/>
    <property type="match status" value="1"/>
</dbReference>
<keyword evidence="5 7" id="KW-0573">Peptidoglycan synthesis</keyword>
<evidence type="ECO:0000256" key="4">
    <source>
        <dbReference type="ARBA" id="ARBA00022960"/>
    </source>
</evidence>
<evidence type="ECO:0000313" key="9">
    <source>
        <dbReference type="EMBL" id="RIH66849.1"/>
    </source>
</evidence>
<comment type="caution">
    <text evidence="9">The sequence shown here is derived from an EMBL/GenBank/DDBJ whole genome shotgun (WGS) entry which is preliminary data.</text>
</comment>
<evidence type="ECO:0000313" key="10">
    <source>
        <dbReference type="Proteomes" id="UP000266441"/>
    </source>
</evidence>
<evidence type="ECO:0000256" key="1">
    <source>
        <dbReference type="ARBA" id="ARBA00004752"/>
    </source>
</evidence>
<dbReference type="PROSITE" id="PS52029">
    <property type="entry name" value="LD_TPASE"/>
    <property type="match status" value="1"/>
</dbReference>
<keyword evidence="3" id="KW-0808">Transferase</keyword>
<proteinExistence type="inferred from homology"/>
<feature type="domain" description="L,D-TPase catalytic" evidence="8">
    <location>
        <begin position="21"/>
        <end position="164"/>
    </location>
</feature>
<sequence>MKQKAEMLKRKLHRLTFAGDAFLIVNTTNNTFRLYQNRQVVRSGLCSTGSFIHLEADSLQSWLFETPKGVFTIKNKMTDPVWRKPDWAFIEEGLPPPPPGHPSRYERGVLGDYALDLGKGYLIHGTLYQRLIGQPVTHGCIRLNDQDLEHIYKTLQVGSKVYIY</sequence>
<dbReference type="Pfam" id="PF03734">
    <property type="entry name" value="YkuD"/>
    <property type="match status" value="1"/>
</dbReference>
<reference evidence="9 10" key="1">
    <citation type="journal article" date="2015" name="Int. J. Syst. Evol. Microbiol.">
        <title>Mariniphaga sediminis sp. nov., isolated from coastal sediment.</title>
        <authorList>
            <person name="Wang F.Q."/>
            <person name="Shen Q.Y."/>
            <person name="Chen G.J."/>
            <person name="Du Z.J."/>
        </authorList>
    </citation>
    <scope>NUCLEOTIDE SEQUENCE [LARGE SCALE GENOMIC DNA]</scope>
    <source>
        <strain evidence="9 10">SY21</strain>
    </source>
</reference>
<name>A0A399D5C3_9BACT</name>
<comment type="similarity">
    <text evidence="2">Belongs to the YkuD family.</text>
</comment>
<evidence type="ECO:0000259" key="8">
    <source>
        <dbReference type="PROSITE" id="PS52029"/>
    </source>
</evidence>
<dbReference type="AlphaFoldDB" id="A0A399D5C3"/>
<evidence type="ECO:0000256" key="5">
    <source>
        <dbReference type="ARBA" id="ARBA00022984"/>
    </source>
</evidence>
<dbReference type="Proteomes" id="UP000266441">
    <property type="component" value="Unassembled WGS sequence"/>
</dbReference>
<feature type="active site" description="Proton donor/acceptor" evidence="7">
    <location>
        <position position="124"/>
    </location>
</feature>
<accession>A0A399D5C3</accession>
<keyword evidence="10" id="KW-1185">Reference proteome</keyword>
<dbReference type="GO" id="GO:0016740">
    <property type="term" value="F:transferase activity"/>
    <property type="evidence" value="ECO:0007669"/>
    <property type="project" value="UniProtKB-KW"/>
</dbReference>
<dbReference type="InterPro" id="IPR038063">
    <property type="entry name" value="Transpep_catalytic_dom"/>
</dbReference>
<dbReference type="InterPro" id="IPR050979">
    <property type="entry name" value="LD-transpeptidase"/>
</dbReference>
<dbReference type="InterPro" id="IPR005490">
    <property type="entry name" value="LD_TPept_cat_dom"/>
</dbReference>